<gene>
    <name evidence="1" type="ORF">CBA19CS42_29765</name>
</gene>
<proteinExistence type="predicted"/>
<accession>A0AA37IF94</accession>
<organism evidence="1 2">
    <name type="scientific">Caballeronia novacaledonica</name>
    <dbReference type="NCBI Taxonomy" id="1544861"/>
    <lineage>
        <taxon>Bacteria</taxon>
        <taxon>Pseudomonadati</taxon>
        <taxon>Pseudomonadota</taxon>
        <taxon>Betaproteobacteria</taxon>
        <taxon>Burkholderiales</taxon>
        <taxon>Burkholderiaceae</taxon>
        <taxon>Caballeronia</taxon>
    </lineage>
</organism>
<evidence type="ECO:0000313" key="2">
    <source>
        <dbReference type="Proteomes" id="UP001055111"/>
    </source>
</evidence>
<dbReference type="Proteomes" id="UP001055111">
    <property type="component" value="Unassembled WGS sequence"/>
</dbReference>
<dbReference type="AlphaFoldDB" id="A0AA37IF94"/>
<evidence type="ECO:0000313" key="1">
    <source>
        <dbReference type="EMBL" id="GJH28791.1"/>
    </source>
</evidence>
<protein>
    <submittedName>
        <fullName evidence="1">Uncharacterized protein</fullName>
    </submittedName>
</protein>
<reference evidence="1" key="1">
    <citation type="submission" date="2022-09" db="EMBL/GenBank/DDBJ databases">
        <title>Isolation and characterization of 3-chlorobenzoate degrading bacteria from soils in Shizuoka.</title>
        <authorList>
            <person name="Ifat A."/>
            <person name="Ogawa N."/>
            <person name="Kimbara K."/>
            <person name="Moriuchi R."/>
            <person name="Dohra H."/>
            <person name="Shintani M."/>
        </authorList>
    </citation>
    <scope>NUCLEOTIDE SEQUENCE</scope>
    <source>
        <strain evidence="1">19CS4-2</strain>
    </source>
</reference>
<dbReference type="RefSeq" id="WP_238215762.1">
    <property type="nucleotide sequence ID" value="NZ_BPUS01000018.1"/>
</dbReference>
<sequence>MADIIAAGGLVLLPRINEKSFISRAKNFLGDSEARLEWGSGDNTSNGLTMTDMEDVLDHPHIQYMSQQFVDQLCSADGPNDELVDDIERVISTPIHPPIGTGQSASKNFLPFAWKACGRSAVVTKWR</sequence>
<name>A0AA37IF94_9BURK</name>
<comment type="caution">
    <text evidence="1">The sequence shown here is derived from an EMBL/GenBank/DDBJ whole genome shotgun (WGS) entry which is preliminary data.</text>
</comment>
<dbReference type="EMBL" id="BPUS01000018">
    <property type="protein sequence ID" value="GJH28791.1"/>
    <property type="molecule type" value="Genomic_DNA"/>
</dbReference>